<dbReference type="Pfam" id="PF03960">
    <property type="entry name" value="ArsC"/>
    <property type="match status" value="1"/>
</dbReference>
<comment type="similarity">
    <text evidence="1 2">Belongs to the ArsC family.</text>
</comment>
<dbReference type="PANTHER" id="PTHR30041:SF8">
    <property type="entry name" value="PROTEIN YFFB"/>
    <property type="match status" value="1"/>
</dbReference>
<evidence type="ECO:0000256" key="2">
    <source>
        <dbReference type="PROSITE-ProRule" id="PRU01282"/>
    </source>
</evidence>
<dbReference type="InterPro" id="IPR006504">
    <property type="entry name" value="Tscrpt_reg_Spx/MgsR"/>
</dbReference>
<name>A0ABV8A1E9_9GAMM</name>
<evidence type="ECO:0000256" key="1">
    <source>
        <dbReference type="ARBA" id="ARBA00007198"/>
    </source>
</evidence>
<sequence length="117" mass="13049">MIKVYGIKQCDTMKKAFTWLNEKNIPYDFHDYKKADLAPATFVNWLNQADTGVLINRRGTTWRKLSADQQAACDSGDAEQIAAVAVANSSVIKRPVVETENGLLVGFNAAQWTEHFA</sequence>
<dbReference type="InterPro" id="IPR036249">
    <property type="entry name" value="Thioredoxin-like_sf"/>
</dbReference>
<dbReference type="RefSeq" id="WP_380696718.1">
    <property type="nucleotide sequence ID" value="NZ_JBHRYR010000003.1"/>
</dbReference>
<accession>A0ABV8A1E9</accession>
<evidence type="ECO:0000313" key="4">
    <source>
        <dbReference type="Proteomes" id="UP001595617"/>
    </source>
</evidence>
<protein>
    <submittedName>
        <fullName evidence="3">Spx/MgsR family RNA polymerase-binding regulatory protein</fullName>
    </submittedName>
</protein>
<dbReference type="Proteomes" id="UP001595617">
    <property type="component" value="Unassembled WGS sequence"/>
</dbReference>
<dbReference type="SUPFAM" id="SSF52833">
    <property type="entry name" value="Thioredoxin-like"/>
    <property type="match status" value="1"/>
</dbReference>
<dbReference type="InterPro" id="IPR006660">
    <property type="entry name" value="Arsenate_reductase-like"/>
</dbReference>
<dbReference type="EMBL" id="JBHRYR010000003">
    <property type="protein sequence ID" value="MFC3853502.1"/>
    <property type="molecule type" value="Genomic_DNA"/>
</dbReference>
<reference evidence="4" key="1">
    <citation type="journal article" date="2019" name="Int. J. Syst. Evol. Microbiol.">
        <title>The Global Catalogue of Microorganisms (GCM) 10K type strain sequencing project: providing services to taxonomists for standard genome sequencing and annotation.</title>
        <authorList>
            <consortium name="The Broad Institute Genomics Platform"/>
            <consortium name="The Broad Institute Genome Sequencing Center for Infectious Disease"/>
            <person name="Wu L."/>
            <person name="Ma J."/>
        </authorList>
    </citation>
    <scope>NUCLEOTIDE SEQUENCE [LARGE SCALE GENOMIC DNA]</scope>
    <source>
        <strain evidence="4">IBRC 10765</strain>
    </source>
</reference>
<dbReference type="PROSITE" id="PS51353">
    <property type="entry name" value="ARSC"/>
    <property type="match status" value="1"/>
</dbReference>
<dbReference type="PANTHER" id="PTHR30041">
    <property type="entry name" value="ARSENATE REDUCTASE"/>
    <property type="match status" value="1"/>
</dbReference>
<dbReference type="NCBIfam" id="TIGR01617">
    <property type="entry name" value="arsC_related"/>
    <property type="match status" value="1"/>
</dbReference>
<gene>
    <name evidence="3" type="ORF">ACFOOG_11715</name>
</gene>
<proteinExistence type="inferred from homology"/>
<dbReference type="Gene3D" id="3.40.30.10">
    <property type="entry name" value="Glutaredoxin"/>
    <property type="match status" value="1"/>
</dbReference>
<keyword evidence="4" id="KW-1185">Reference proteome</keyword>
<comment type="caution">
    <text evidence="3">The sequence shown here is derived from an EMBL/GenBank/DDBJ whole genome shotgun (WGS) entry which is preliminary data.</text>
</comment>
<evidence type="ECO:0000313" key="3">
    <source>
        <dbReference type="EMBL" id="MFC3853502.1"/>
    </source>
</evidence>
<organism evidence="3 4">
    <name type="scientific">Saccharospirillum mangrovi</name>
    <dbReference type="NCBI Taxonomy" id="2161747"/>
    <lineage>
        <taxon>Bacteria</taxon>
        <taxon>Pseudomonadati</taxon>
        <taxon>Pseudomonadota</taxon>
        <taxon>Gammaproteobacteria</taxon>
        <taxon>Oceanospirillales</taxon>
        <taxon>Saccharospirillaceae</taxon>
        <taxon>Saccharospirillum</taxon>
    </lineage>
</organism>